<dbReference type="GO" id="GO:0003677">
    <property type="term" value="F:DNA binding"/>
    <property type="evidence" value="ECO:0007669"/>
    <property type="project" value="UniProtKB-KW"/>
</dbReference>
<gene>
    <name evidence="3" type="ORF">IAB46_02510</name>
</gene>
<dbReference type="InterPro" id="IPR050807">
    <property type="entry name" value="TransReg_Diox_bact_type"/>
</dbReference>
<dbReference type="EMBL" id="DVIT01000012">
    <property type="protein sequence ID" value="HIS46423.1"/>
    <property type="molecule type" value="Genomic_DNA"/>
</dbReference>
<dbReference type="Proteomes" id="UP000823927">
    <property type="component" value="Unassembled WGS sequence"/>
</dbReference>
<dbReference type="SMART" id="SM00530">
    <property type="entry name" value="HTH_XRE"/>
    <property type="match status" value="1"/>
</dbReference>
<evidence type="ECO:0000313" key="3">
    <source>
        <dbReference type="EMBL" id="HIS46423.1"/>
    </source>
</evidence>
<feature type="domain" description="HTH cro/C1-type" evidence="2">
    <location>
        <begin position="9"/>
        <end position="63"/>
    </location>
</feature>
<dbReference type="Pfam" id="PF01381">
    <property type="entry name" value="HTH_3"/>
    <property type="match status" value="1"/>
</dbReference>
<sequence length="134" mass="14995">MDNFIGSNIKNARIKAGFTQEKLAEKIDVSLSVISRLETGRTMVSVAKLIRIAQVLNVPAADFFDQTPRDYPVSEDSVSLTDANALHVLDPSAADPDAEDLPSIDDELYFLIQQLPDKAKQYFKQSLRCYLEIF</sequence>
<reference evidence="3" key="1">
    <citation type="submission" date="2020-10" db="EMBL/GenBank/DDBJ databases">
        <authorList>
            <person name="Gilroy R."/>
        </authorList>
    </citation>
    <scope>NUCLEOTIDE SEQUENCE</scope>
    <source>
        <strain evidence="3">CHK178-757</strain>
    </source>
</reference>
<dbReference type="GO" id="GO:0005829">
    <property type="term" value="C:cytosol"/>
    <property type="evidence" value="ECO:0007669"/>
    <property type="project" value="TreeGrafter"/>
</dbReference>
<organism evidence="3 4">
    <name type="scientific">Candidatus Scybalocola faecigallinarum</name>
    <dbReference type="NCBI Taxonomy" id="2840941"/>
    <lineage>
        <taxon>Bacteria</taxon>
        <taxon>Bacillati</taxon>
        <taxon>Bacillota</taxon>
        <taxon>Clostridia</taxon>
        <taxon>Lachnospirales</taxon>
        <taxon>Lachnospiraceae</taxon>
        <taxon>Lachnospiraceae incertae sedis</taxon>
        <taxon>Candidatus Scybalocola (ex Gilroy et al. 2021)</taxon>
    </lineage>
</organism>
<comment type="caution">
    <text evidence="3">The sequence shown here is derived from an EMBL/GenBank/DDBJ whole genome shotgun (WGS) entry which is preliminary data.</text>
</comment>
<dbReference type="Gene3D" id="1.10.260.40">
    <property type="entry name" value="lambda repressor-like DNA-binding domains"/>
    <property type="match status" value="1"/>
</dbReference>
<dbReference type="InterPro" id="IPR010982">
    <property type="entry name" value="Lambda_DNA-bd_dom_sf"/>
</dbReference>
<name>A0A9D1JPS3_9FIRM</name>
<protein>
    <submittedName>
        <fullName evidence="3">Helix-turn-helix transcriptional regulator</fullName>
    </submittedName>
</protein>
<reference evidence="3" key="2">
    <citation type="journal article" date="2021" name="PeerJ">
        <title>Extensive microbial diversity within the chicken gut microbiome revealed by metagenomics and culture.</title>
        <authorList>
            <person name="Gilroy R."/>
            <person name="Ravi A."/>
            <person name="Getino M."/>
            <person name="Pursley I."/>
            <person name="Horton D.L."/>
            <person name="Alikhan N.F."/>
            <person name="Baker D."/>
            <person name="Gharbi K."/>
            <person name="Hall N."/>
            <person name="Watson M."/>
            <person name="Adriaenssens E.M."/>
            <person name="Foster-Nyarko E."/>
            <person name="Jarju S."/>
            <person name="Secka A."/>
            <person name="Antonio M."/>
            <person name="Oren A."/>
            <person name="Chaudhuri R.R."/>
            <person name="La Ragione R."/>
            <person name="Hildebrand F."/>
            <person name="Pallen M.J."/>
        </authorList>
    </citation>
    <scope>NUCLEOTIDE SEQUENCE</scope>
    <source>
        <strain evidence="3">CHK178-757</strain>
    </source>
</reference>
<dbReference type="AlphaFoldDB" id="A0A9D1JPS3"/>
<evidence type="ECO:0000256" key="1">
    <source>
        <dbReference type="ARBA" id="ARBA00023125"/>
    </source>
</evidence>
<dbReference type="CDD" id="cd00093">
    <property type="entry name" value="HTH_XRE"/>
    <property type="match status" value="1"/>
</dbReference>
<dbReference type="PANTHER" id="PTHR46797:SF1">
    <property type="entry name" value="METHYLPHOSPHONATE SYNTHASE"/>
    <property type="match status" value="1"/>
</dbReference>
<dbReference type="InterPro" id="IPR001387">
    <property type="entry name" value="Cro/C1-type_HTH"/>
</dbReference>
<accession>A0A9D1JPS3</accession>
<proteinExistence type="predicted"/>
<dbReference type="PANTHER" id="PTHR46797">
    <property type="entry name" value="HTH-TYPE TRANSCRIPTIONAL REGULATOR"/>
    <property type="match status" value="1"/>
</dbReference>
<dbReference type="PROSITE" id="PS50943">
    <property type="entry name" value="HTH_CROC1"/>
    <property type="match status" value="1"/>
</dbReference>
<dbReference type="SUPFAM" id="SSF47413">
    <property type="entry name" value="lambda repressor-like DNA-binding domains"/>
    <property type="match status" value="1"/>
</dbReference>
<evidence type="ECO:0000259" key="2">
    <source>
        <dbReference type="PROSITE" id="PS50943"/>
    </source>
</evidence>
<evidence type="ECO:0000313" key="4">
    <source>
        <dbReference type="Proteomes" id="UP000823927"/>
    </source>
</evidence>
<dbReference type="GO" id="GO:0003700">
    <property type="term" value="F:DNA-binding transcription factor activity"/>
    <property type="evidence" value="ECO:0007669"/>
    <property type="project" value="TreeGrafter"/>
</dbReference>
<keyword evidence="1" id="KW-0238">DNA-binding</keyword>